<dbReference type="SUPFAM" id="SSF52833">
    <property type="entry name" value="Thioredoxin-like"/>
    <property type="match status" value="1"/>
</dbReference>
<dbReference type="Pfam" id="PF13417">
    <property type="entry name" value="GST_N_3"/>
    <property type="match status" value="1"/>
</dbReference>
<keyword evidence="2" id="KW-0963">Cytoplasm</keyword>
<feature type="domain" description="GST N-terminal" evidence="3">
    <location>
        <begin position="1"/>
        <end position="82"/>
    </location>
</feature>
<dbReference type="Gene3D" id="1.20.1050.10">
    <property type="match status" value="1"/>
</dbReference>
<comment type="subcellular location">
    <subcellularLocation>
        <location evidence="1">Cytoplasm</location>
    </subcellularLocation>
</comment>
<feature type="domain" description="GST C-terminal" evidence="4">
    <location>
        <begin position="87"/>
        <end position="222"/>
    </location>
</feature>
<evidence type="ECO:0000256" key="2">
    <source>
        <dbReference type="ARBA" id="ARBA00022490"/>
    </source>
</evidence>
<dbReference type="PROSITE" id="PS50405">
    <property type="entry name" value="GST_CTER"/>
    <property type="match status" value="1"/>
</dbReference>
<dbReference type="Pfam" id="PF14497">
    <property type="entry name" value="GST_C_3"/>
    <property type="match status" value="1"/>
</dbReference>
<reference evidence="5" key="1">
    <citation type="submission" date="2019-03" db="EMBL/GenBank/DDBJ databases">
        <title>Long read genome sequence of the mycoparasitic Pythium oligandrum ATCC 38472 isolated from sugarbeet rhizosphere.</title>
        <authorList>
            <person name="Gaulin E."/>
        </authorList>
    </citation>
    <scope>NUCLEOTIDE SEQUENCE</scope>
    <source>
        <strain evidence="5">ATCC 38472_TT</strain>
    </source>
</reference>
<gene>
    <name evidence="5" type="ORF">Poli38472_007720</name>
</gene>
<keyword evidence="6" id="KW-1185">Reference proteome</keyword>
<dbReference type="GO" id="GO:0004364">
    <property type="term" value="F:glutathione transferase activity"/>
    <property type="evidence" value="ECO:0007669"/>
    <property type="project" value="TreeGrafter"/>
</dbReference>
<dbReference type="OrthoDB" id="422574at2759"/>
<evidence type="ECO:0000259" key="3">
    <source>
        <dbReference type="PROSITE" id="PS50404"/>
    </source>
</evidence>
<proteinExistence type="predicted"/>
<dbReference type="PANTHER" id="PTHR43917:SF8">
    <property type="entry name" value="GH16740P-RELATED"/>
    <property type="match status" value="1"/>
</dbReference>
<sequence>MEQIYAFPVSQPARAVVWLCKLNNHAIEIKTVNMQKGETKTETFKKEVSPIGKIPVMKDGDFMLTESHAIMIYLAEKHGWEQWYPRDPKVRARIHEYMNWHHHNARLSSEVFFNVLMKNLGRSTPAVEASLKKKGRTVGAILKILEFWLEREGNEYLASKLHPTLADMSCYNEVVQLEVMGELVGLETKYPKFFAWLKRMKSLPHHDEELAGMMKFFHKFKLIPAKM</sequence>
<evidence type="ECO:0008006" key="7">
    <source>
        <dbReference type="Google" id="ProtNLM"/>
    </source>
</evidence>
<dbReference type="Gene3D" id="3.40.30.10">
    <property type="entry name" value="Glutaredoxin"/>
    <property type="match status" value="1"/>
</dbReference>
<dbReference type="GO" id="GO:0006749">
    <property type="term" value="P:glutathione metabolic process"/>
    <property type="evidence" value="ECO:0007669"/>
    <property type="project" value="TreeGrafter"/>
</dbReference>
<dbReference type="SFLD" id="SFLDG00358">
    <property type="entry name" value="Main_(cytGST)"/>
    <property type="match status" value="1"/>
</dbReference>
<dbReference type="AlphaFoldDB" id="A0A8K1CTK8"/>
<protein>
    <recommendedName>
        <fullName evidence="7">Glutathione transferase</fullName>
    </recommendedName>
</protein>
<dbReference type="InterPro" id="IPR004046">
    <property type="entry name" value="GST_C"/>
</dbReference>
<dbReference type="PROSITE" id="PS50404">
    <property type="entry name" value="GST_NTER"/>
    <property type="match status" value="1"/>
</dbReference>
<dbReference type="InterPro" id="IPR036282">
    <property type="entry name" value="Glutathione-S-Trfase_C_sf"/>
</dbReference>
<name>A0A8K1CTK8_PYTOL</name>
<comment type="caution">
    <text evidence="5">The sequence shown here is derived from an EMBL/GenBank/DDBJ whole genome shotgun (WGS) entry which is preliminary data.</text>
</comment>
<dbReference type="GO" id="GO:0005737">
    <property type="term" value="C:cytoplasm"/>
    <property type="evidence" value="ECO:0007669"/>
    <property type="project" value="UniProtKB-SubCell"/>
</dbReference>
<dbReference type="SUPFAM" id="SSF47616">
    <property type="entry name" value="GST C-terminal domain-like"/>
    <property type="match status" value="1"/>
</dbReference>
<dbReference type="InterPro" id="IPR036249">
    <property type="entry name" value="Thioredoxin-like_sf"/>
</dbReference>
<dbReference type="Proteomes" id="UP000794436">
    <property type="component" value="Unassembled WGS sequence"/>
</dbReference>
<dbReference type="PANTHER" id="PTHR43917">
    <property type="match status" value="1"/>
</dbReference>
<evidence type="ECO:0000259" key="4">
    <source>
        <dbReference type="PROSITE" id="PS50405"/>
    </source>
</evidence>
<dbReference type="InterPro" id="IPR040079">
    <property type="entry name" value="Glutathione_S-Trfase"/>
</dbReference>
<evidence type="ECO:0000313" key="5">
    <source>
        <dbReference type="EMBL" id="TMW68048.1"/>
    </source>
</evidence>
<dbReference type="SFLD" id="SFLDS00019">
    <property type="entry name" value="Glutathione_Transferase_(cytos"/>
    <property type="match status" value="1"/>
</dbReference>
<dbReference type="InterPro" id="IPR004045">
    <property type="entry name" value="Glutathione_S-Trfase_N"/>
</dbReference>
<evidence type="ECO:0000313" key="6">
    <source>
        <dbReference type="Proteomes" id="UP000794436"/>
    </source>
</evidence>
<dbReference type="EMBL" id="SPLM01000003">
    <property type="protein sequence ID" value="TMW68048.1"/>
    <property type="molecule type" value="Genomic_DNA"/>
</dbReference>
<accession>A0A8K1CTK8</accession>
<evidence type="ECO:0000256" key="1">
    <source>
        <dbReference type="ARBA" id="ARBA00004496"/>
    </source>
</evidence>
<organism evidence="5 6">
    <name type="scientific">Pythium oligandrum</name>
    <name type="common">Mycoparasitic fungus</name>
    <dbReference type="NCBI Taxonomy" id="41045"/>
    <lineage>
        <taxon>Eukaryota</taxon>
        <taxon>Sar</taxon>
        <taxon>Stramenopiles</taxon>
        <taxon>Oomycota</taxon>
        <taxon>Peronosporomycetes</taxon>
        <taxon>Pythiales</taxon>
        <taxon>Pythiaceae</taxon>
        <taxon>Pythium</taxon>
    </lineage>
</organism>
<dbReference type="InterPro" id="IPR051369">
    <property type="entry name" value="GST_Theta"/>
</dbReference>
<dbReference type="InterPro" id="IPR010987">
    <property type="entry name" value="Glutathione-S-Trfase_C-like"/>
</dbReference>